<keyword evidence="2" id="KW-1185">Reference proteome</keyword>
<dbReference type="EMBL" id="LT899436">
    <property type="protein sequence ID" value="SNR15444.1"/>
    <property type="molecule type" value="Genomic_DNA"/>
</dbReference>
<dbReference type="AlphaFoldDB" id="A0A238UAD8"/>
<reference evidence="1 2" key="1">
    <citation type="submission" date="2017-07" db="EMBL/GenBank/DDBJ databases">
        <authorList>
            <person name="Sun Z.S."/>
            <person name="Albrecht U."/>
            <person name="Echele G."/>
            <person name="Lee C.C."/>
        </authorList>
    </citation>
    <scope>NUCLEOTIDE SEQUENCE [LARGE SCALE GENOMIC DNA]</scope>
    <source>
        <strain evidence="2">type strain: KCTC 22618</strain>
    </source>
</reference>
<protein>
    <submittedName>
        <fullName evidence="1">Probable lipoprotein</fullName>
    </submittedName>
</protein>
<gene>
    <name evidence="1" type="ORF">TJEJU_1726</name>
</gene>
<dbReference type="Proteomes" id="UP000215214">
    <property type="component" value="Chromosome TJEJU"/>
</dbReference>
<evidence type="ECO:0000313" key="2">
    <source>
        <dbReference type="Proteomes" id="UP000215214"/>
    </source>
</evidence>
<organism evidence="1 2">
    <name type="scientific">Tenacibaculum jejuense</name>
    <dbReference type="NCBI Taxonomy" id="584609"/>
    <lineage>
        <taxon>Bacteria</taxon>
        <taxon>Pseudomonadati</taxon>
        <taxon>Bacteroidota</taxon>
        <taxon>Flavobacteriia</taxon>
        <taxon>Flavobacteriales</taxon>
        <taxon>Flavobacteriaceae</taxon>
        <taxon>Tenacibaculum</taxon>
    </lineage>
</organism>
<name>A0A238UAD8_9FLAO</name>
<dbReference type="OrthoDB" id="1186960at2"/>
<dbReference type="RefSeq" id="WP_095071171.1">
    <property type="nucleotide sequence ID" value="NZ_LT899436.1"/>
</dbReference>
<keyword evidence="1" id="KW-0449">Lipoprotein</keyword>
<dbReference type="KEGG" id="tje:TJEJU_1726"/>
<accession>A0A238UAD8</accession>
<dbReference type="PROSITE" id="PS51257">
    <property type="entry name" value="PROKAR_LIPOPROTEIN"/>
    <property type="match status" value="1"/>
</dbReference>
<proteinExistence type="predicted"/>
<sequence>MKRISYIIILCLIVTSCNTLPKKDKLYQSYTTLDLGVLGLNKKGIRKSQFQVIGVPEYSEKIKLSTTLKSFNTSNYKSYKEYIKNTSLQELIEYNDSLEYVPNYVQLEIQDKVAIVNTINANNENIRDYLLKNPELAIITTLKVVGRKQFFQSVKKANAFYLQTLNDKQQFLLMYDGDKLLAKVSIASLQTFEYELSSFCWNVSDRETMKVVGIVSEGEKCKNGLTRNPRKQIIKKLNEYKFY</sequence>
<evidence type="ECO:0000313" key="1">
    <source>
        <dbReference type="EMBL" id="SNR15444.1"/>
    </source>
</evidence>